<protein>
    <submittedName>
        <fullName evidence="4">ARAD1C40722p</fullName>
    </submittedName>
</protein>
<keyword evidence="2" id="KW-0521">NADP</keyword>
<comment type="similarity">
    <text evidence="1">Belongs to the short-chain dehydrogenases/reductases (SDR) family.</text>
</comment>
<dbReference type="GO" id="GO:0016491">
    <property type="term" value="F:oxidoreductase activity"/>
    <property type="evidence" value="ECO:0007669"/>
    <property type="project" value="UniProtKB-KW"/>
</dbReference>
<accession>A0A060T404</accession>
<reference evidence="4" key="2">
    <citation type="submission" date="2014-06" db="EMBL/GenBank/DDBJ databases">
        <title>The complete genome of Blastobotrys (Arxula) adeninivorans LS3 - a yeast of biotechnological interest.</title>
        <authorList>
            <person name="Kunze G."/>
            <person name="Gaillardin C."/>
            <person name="Czernicka M."/>
            <person name="Durrens P."/>
            <person name="Martin T."/>
            <person name="Boer E."/>
            <person name="Gabaldon T."/>
            <person name="Cruz J."/>
            <person name="Talla E."/>
            <person name="Marck C."/>
            <person name="Goffeau A."/>
            <person name="Barbe V."/>
            <person name="Baret P."/>
            <person name="Baronian K."/>
            <person name="Beier S."/>
            <person name="Bleykasten C."/>
            <person name="Bode R."/>
            <person name="Casaregola S."/>
            <person name="Despons L."/>
            <person name="Fairhead C."/>
            <person name="Giersberg M."/>
            <person name="Gierski P."/>
            <person name="Hahnel U."/>
            <person name="Hartmann A."/>
            <person name="Jankowska D."/>
            <person name="Jubin C."/>
            <person name="Jung P."/>
            <person name="Lafontaine I."/>
            <person name="Leh-Louis V."/>
            <person name="Lemaire M."/>
            <person name="Marcet-Houben M."/>
            <person name="Mascher M."/>
            <person name="Morel G."/>
            <person name="Richard G.-F."/>
            <person name="Riechen J."/>
            <person name="Sacerdot C."/>
            <person name="Sarkar A."/>
            <person name="Savel G."/>
            <person name="Schacherer J."/>
            <person name="Sherman D."/>
            <person name="Straub M.-L."/>
            <person name="Stein N."/>
            <person name="Thierry A."/>
            <person name="Trautwein-Schult A."/>
            <person name="Westhof E."/>
            <person name="Worch S."/>
            <person name="Dujon B."/>
            <person name="Souciet J.-L."/>
            <person name="Wincker P."/>
            <person name="Scholz U."/>
            <person name="Neuveglise N."/>
        </authorList>
    </citation>
    <scope>NUCLEOTIDE SEQUENCE</scope>
    <source>
        <strain evidence="4">LS3</strain>
    </source>
</reference>
<proteinExistence type="inferred from homology"/>
<dbReference type="InterPro" id="IPR036291">
    <property type="entry name" value="NAD(P)-bd_dom_sf"/>
</dbReference>
<dbReference type="Pfam" id="PF23441">
    <property type="entry name" value="SDR"/>
    <property type="match status" value="1"/>
</dbReference>
<dbReference type="InterPro" id="IPR051122">
    <property type="entry name" value="SDR_DHRS6-like"/>
</dbReference>
<name>A0A060T404_BLAAD</name>
<keyword evidence="3" id="KW-0560">Oxidoreductase</keyword>
<dbReference type="PANTHER" id="PTHR43477:SF1">
    <property type="entry name" value="DIHYDROANTICAPSIN 7-DEHYDROGENASE"/>
    <property type="match status" value="1"/>
</dbReference>
<evidence type="ECO:0000256" key="2">
    <source>
        <dbReference type="ARBA" id="ARBA00022857"/>
    </source>
</evidence>
<sequence>MPSIRGHKVIIIGGSSGIGYGVAQKAVEEGAEVIVASSNIDKVNKAVKSLKEVDSKAIVHGEVIDMFQENVEDALDKLFSKFAPLDHVVYTANRVDFTTANWGLENVTEKDVWHSARTRLWTTFAVSKMVQKYVKQHYTSSYTTTTGSAYLRPIPKLPLAGTFCAAQNGFTLSVAAELAPIRVNVVSPGAVDTPIFGETPEQRQIFLGPAAERSPLKKYGSVEETAEAYIYLLKNSNTTATVVDTSSGMALPTA</sequence>
<dbReference type="InterPro" id="IPR002347">
    <property type="entry name" value="SDR_fam"/>
</dbReference>
<dbReference type="PANTHER" id="PTHR43477">
    <property type="entry name" value="DIHYDROANTICAPSIN 7-DEHYDROGENASE"/>
    <property type="match status" value="1"/>
</dbReference>
<dbReference type="PhylomeDB" id="A0A060T404"/>
<evidence type="ECO:0000313" key="4">
    <source>
        <dbReference type="EMBL" id="CDP35668.1"/>
    </source>
</evidence>
<reference evidence="4" key="1">
    <citation type="submission" date="2014-02" db="EMBL/GenBank/DDBJ databases">
        <authorList>
            <person name="Genoscope - CEA"/>
        </authorList>
    </citation>
    <scope>NUCLEOTIDE SEQUENCE</scope>
    <source>
        <strain evidence="4">LS3</strain>
    </source>
</reference>
<dbReference type="InterPro" id="IPR057571">
    <property type="entry name" value="SDR_PhqE-like"/>
</dbReference>
<dbReference type="CDD" id="cd05233">
    <property type="entry name" value="SDR_c"/>
    <property type="match status" value="1"/>
</dbReference>
<organism evidence="4">
    <name type="scientific">Blastobotrys adeninivorans</name>
    <name type="common">Yeast</name>
    <name type="synonym">Arxula adeninivorans</name>
    <dbReference type="NCBI Taxonomy" id="409370"/>
    <lineage>
        <taxon>Eukaryota</taxon>
        <taxon>Fungi</taxon>
        <taxon>Dikarya</taxon>
        <taxon>Ascomycota</taxon>
        <taxon>Saccharomycotina</taxon>
        <taxon>Dipodascomycetes</taxon>
        <taxon>Dipodascales</taxon>
        <taxon>Trichomonascaceae</taxon>
        <taxon>Blastobotrys</taxon>
    </lineage>
</organism>
<evidence type="ECO:0000256" key="3">
    <source>
        <dbReference type="ARBA" id="ARBA00023002"/>
    </source>
</evidence>
<dbReference type="AlphaFoldDB" id="A0A060T404"/>
<evidence type="ECO:0000256" key="1">
    <source>
        <dbReference type="ARBA" id="ARBA00006484"/>
    </source>
</evidence>
<dbReference type="PRINTS" id="PR00081">
    <property type="entry name" value="GDHRDH"/>
</dbReference>
<dbReference type="Gene3D" id="3.40.50.720">
    <property type="entry name" value="NAD(P)-binding Rossmann-like Domain"/>
    <property type="match status" value="1"/>
</dbReference>
<dbReference type="SUPFAM" id="SSF51735">
    <property type="entry name" value="NAD(P)-binding Rossmann-fold domains"/>
    <property type="match status" value="1"/>
</dbReference>
<gene>
    <name evidence="4" type="ORF">GNLVRS02_ARAD1C40722g</name>
</gene>
<dbReference type="EMBL" id="HG937693">
    <property type="protein sequence ID" value="CDP35668.1"/>
    <property type="molecule type" value="Genomic_DNA"/>
</dbReference>